<dbReference type="Pfam" id="PF00248">
    <property type="entry name" value="Aldo_ket_red"/>
    <property type="match status" value="1"/>
</dbReference>
<dbReference type="GeneID" id="66531788"/>
<dbReference type="RefSeq" id="WP_147001149.1">
    <property type="nucleotide sequence ID" value="NZ_CP042387.1"/>
</dbReference>
<dbReference type="EMBL" id="CP042387">
    <property type="protein sequence ID" value="QEA44287.1"/>
    <property type="molecule type" value="Genomic_DNA"/>
</dbReference>
<evidence type="ECO:0000313" key="2">
    <source>
        <dbReference type="EMBL" id="QEA44287.1"/>
    </source>
</evidence>
<evidence type="ECO:0000313" key="3">
    <source>
        <dbReference type="Proteomes" id="UP000321298"/>
    </source>
</evidence>
<dbReference type="PANTHER" id="PTHR43364:SF1">
    <property type="entry name" value="OXIDOREDUCTASE YDHF"/>
    <property type="match status" value="1"/>
</dbReference>
<protein>
    <submittedName>
        <fullName evidence="2">Aldo/keto reductase</fullName>
    </submittedName>
</protein>
<dbReference type="SUPFAM" id="SSF51430">
    <property type="entry name" value="NAD(P)-linked oxidoreductase"/>
    <property type="match status" value="1"/>
</dbReference>
<dbReference type="PANTHER" id="PTHR43364">
    <property type="entry name" value="NADH-SPECIFIC METHYLGLYOXAL REDUCTASE-RELATED"/>
    <property type="match status" value="1"/>
</dbReference>
<evidence type="ECO:0000259" key="1">
    <source>
        <dbReference type="Pfam" id="PF00248"/>
    </source>
</evidence>
<name>A0AAP9JAC0_LEULA</name>
<gene>
    <name evidence="2" type="ORF">FGL83_06225</name>
</gene>
<accession>A0AAP9JAC0</accession>
<dbReference type="GO" id="GO:0005829">
    <property type="term" value="C:cytosol"/>
    <property type="evidence" value="ECO:0007669"/>
    <property type="project" value="TreeGrafter"/>
</dbReference>
<dbReference type="Gene3D" id="3.20.20.100">
    <property type="entry name" value="NADP-dependent oxidoreductase domain"/>
    <property type="match status" value="1"/>
</dbReference>
<feature type="domain" description="NADP-dependent oxidoreductase" evidence="1">
    <location>
        <begin position="15"/>
        <end position="298"/>
    </location>
</feature>
<dbReference type="AlphaFoldDB" id="A0AAP9JAC0"/>
<keyword evidence="3" id="KW-1185">Reference proteome</keyword>
<proteinExistence type="predicted"/>
<dbReference type="Proteomes" id="UP000321298">
    <property type="component" value="Chromosome"/>
</dbReference>
<organism evidence="2 3">
    <name type="scientific">Leuconostoc lactis</name>
    <dbReference type="NCBI Taxonomy" id="1246"/>
    <lineage>
        <taxon>Bacteria</taxon>
        <taxon>Bacillati</taxon>
        <taxon>Bacillota</taxon>
        <taxon>Bacilli</taxon>
        <taxon>Lactobacillales</taxon>
        <taxon>Lactobacillaceae</taxon>
        <taxon>Leuconostoc</taxon>
    </lineage>
</organism>
<dbReference type="InterPro" id="IPR050523">
    <property type="entry name" value="AKR_Detox_Biosynth"/>
</dbReference>
<dbReference type="InterPro" id="IPR023210">
    <property type="entry name" value="NADP_OxRdtase_dom"/>
</dbReference>
<dbReference type="InterPro" id="IPR036812">
    <property type="entry name" value="NAD(P)_OxRdtase_dom_sf"/>
</dbReference>
<sequence length="309" mass="34260">MKKIKLGVSELSASRIGLGVMRMGTRSDLEAQKAVESAVGNGINFFESANIYGDGQSSSVFGRALKNANVARDSILIQSKGGIVRGDGFKRVDFSKANIIQSVEDELSRIGTDYLDVFVLHRPDVLVEPEEVAEAFNYLEKSGKVRYFGVSNQNSLDIELLKTAVQQPLIVNQLQFGIMHTGMIDQQIHVNMTDDAATMRDAELLAYSRIQHMTIQTWSPLQFGYFGGVFVDNPDFPELNAVLGRLADQYQTSKSAIAVAWILRHPANMQVIIGSMSEQHIQDMTDGDNVMLTRQDWYDIYMAAGNTLP</sequence>
<reference evidence="2 3" key="1">
    <citation type="submission" date="2019-06" db="EMBL/GenBank/DDBJ databases">
        <title>Genome analyses of bacteria isolated from kimchi.</title>
        <authorList>
            <person name="Lee S."/>
            <person name="Ahn S."/>
            <person name="Roh S."/>
        </authorList>
    </citation>
    <scope>NUCLEOTIDE SEQUENCE [LARGE SCALE GENOMIC DNA]</scope>
    <source>
        <strain evidence="2 3">CBA3625</strain>
    </source>
</reference>